<name>A0ACD0NV24_9BASI</name>
<organism evidence="1 2">
    <name type="scientific">Violaceomyces palustris</name>
    <dbReference type="NCBI Taxonomy" id="1673888"/>
    <lineage>
        <taxon>Eukaryota</taxon>
        <taxon>Fungi</taxon>
        <taxon>Dikarya</taxon>
        <taxon>Basidiomycota</taxon>
        <taxon>Ustilaginomycotina</taxon>
        <taxon>Ustilaginomycetes</taxon>
        <taxon>Violaceomycetales</taxon>
        <taxon>Violaceomycetaceae</taxon>
        <taxon>Violaceomyces</taxon>
    </lineage>
</organism>
<reference evidence="1 2" key="1">
    <citation type="journal article" date="2018" name="Mol. Biol. Evol.">
        <title>Broad Genomic Sampling Reveals a Smut Pathogenic Ancestry of the Fungal Clade Ustilaginomycotina.</title>
        <authorList>
            <person name="Kijpornyongpan T."/>
            <person name="Mondo S.J."/>
            <person name="Barry K."/>
            <person name="Sandor L."/>
            <person name="Lee J."/>
            <person name="Lipzen A."/>
            <person name="Pangilinan J."/>
            <person name="LaButti K."/>
            <person name="Hainaut M."/>
            <person name="Henrissat B."/>
            <person name="Grigoriev I.V."/>
            <person name="Spatafora J.W."/>
            <person name="Aime M.C."/>
        </authorList>
    </citation>
    <scope>NUCLEOTIDE SEQUENCE [LARGE SCALE GENOMIC DNA]</scope>
    <source>
        <strain evidence="1 2">SA 807</strain>
    </source>
</reference>
<proteinExistence type="predicted"/>
<gene>
    <name evidence="1" type="ORF">IE53DRAFT_369557</name>
</gene>
<dbReference type="Proteomes" id="UP000245626">
    <property type="component" value="Unassembled WGS sequence"/>
</dbReference>
<evidence type="ECO:0000313" key="2">
    <source>
        <dbReference type="Proteomes" id="UP000245626"/>
    </source>
</evidence>
<sequence>MSRYPPFKEAEAAREPFDDSIRFKVTKTKETGFKPGQGLNDHVEAKRFADEEASYNIIQIGKTDVESSYIYKLLISGIVPRPVALVTTLNEEGFPNLAPISWYQMVSHDPPMVMLSFGGTEGRRKDSELNIKRTKEFTISSSNEHIAEALNYASVDCPPGVSEFVLAGLTPIESKVVKTPRVKESPFSMECELDYVREIRNDAGKHTSTMCLGRVKVIHFRKDTVNPVSGAVDPAKAMFVSRMGGLLYSRVISGYELERRKWTDIQDQEEVKSALEKGINKTLECKDPVLERYP</sequence>
<accession>A0ACD0NV24</accession>
<keyword evidence="2" id="KW-1185">Reference proteome</keyword>
<evidence type="ECO:0000313" key="1">
    <source>
        <dbReference type="EMBL" id="PWN49679.1"/>
    </source>
</evidence>
<protein>
    <submittedName>
        <fullName evidence="1">Uncharacterized protein</fullName>
    </submittedName>
</protein>
<dbReference type="EMBL" id="KZ820018">
    <property type="protein sequence ID" value="PWN49679.1"/>
    <property type="molecule type" value="Genomic_DNA"/>
</dbReference>